<dbReference type="Pfam" id="PF13646">
    <property type="entry name" value="HEAT_2"/>
    <property type="match status" value="1"/>
</dbReference>
<keyword evidence="2" id="KW-0472">Membrane</keyword>
<dbReference type="InterPro" id="IPR041916">
    <property type="entry name" value="Anti_sigma_zinc_sf"/>
</dbReference>
<feature type="transmembrane region" description="Helical" evidence="2">
    <location>
        <begin position="100"/>
        <end position="117"/>
    </location>
</feature>
<feature type="domain" description="Putative zinc-finger" evidence="3">
    <location>
        <begin position="3"/>
        <end position="37"/>
    </location>
</feature>
<reference evidence="4 5" key="1">
    <citation type="submission" date="2019-07" db="EMBL/GenBank/DDBJ databases">
        <authorList>
            <person name="Huq M.A."/>
        </authorList>
    </citation>
    <scope>NUCLEOTIDE SEQUENCE [LARGE SCALE GENOMIC DNA]</scope>
    <source>
        <strain evidence="4 5">MAH-19</strain>
    </source>
</reference>
<dbReference type="AlphaFoldDB" id="A0A556MKS0"/>
<keyword evidence="5" id="KW-1185">Reference proteome</keyword>
<keyword evidence="2" id="KW-0812">Transmembrane</keyword>
<dbReference type="InterPro" id="IPR016024">
    <property type="entry name" value="ARM-type_fold"/>
</dbReference>
<evidence type="ECO:0000313" key="4">
    <source>
        <dbReference type="EMBL" id="TSJ40500.1"/>
    </source>
</evidence>
<dbReference type="Pfam" id="PF13490">
    <property type="entry name" value="zf-HC2"/>
    <property type="match status" value="1"/>
</dbReference>
<dbReference type="SUPFAM" id="SSF48371">
    <property type="entry name" value="ARM repeat"/>
    <property type="match status" value="1"/>
</dbReference>
<dbReference type="OrthoDB" id="978644at2"/>
<accession>A0A556MKS0</accession>
<name>A0A556MKS0_9SPHI</name>
<organism evidence="4 5">
    <name type="scientific">Mucilaginibacter corticis</name>
    <dbReference type="NCBI Taxonomy" id="2597670"/>
    <lineage>
        <taxon>Bacteria</taxon>
        <taxon>Pseudomonadati</taxon>
        <taxon>Bacteroidota</taxon>
        <taxon>Sphingobacteriia</taxon>
        <taxon>Sphingobacteriales</taxon>
        <taxon>Sphingobacteriaceae</taxon>
        <taxon>Mucilaginibacter</taxon>
    </lineage>
</organism>
<dbReference type="InterPro" id="IPR011989">
    <property type="entry name" value="ARM-like"/>
</dbReference>
<protein>
    <submittedName>
        <fullName evidence="4">HEAT repeat domain-containing protein</fullName>
    </submittedName>
</protein>
<sequence>MKCEQYRELFIDWNDNTLGNAEQAELEKHLNDCPACREEFAAMQLTWDDLGEINTPEPSAAMQVNFQHMLDDFKRSADQQSKWSKLTDQISQLLQLRLPLAYSLLIVLVCVGGAYWLRHDNKEEQQLQALNAQVHELKQTMMLAMLDNPLASERIKAVSYTNNIKHVDNRIINALFETLNNDPNVNVRLSTLEALAQLGNHAEVRAGLVQSIKTQDSPLVQSAIADVMLKLQEKNSVKSFKELLKQKNLDHGVRDKINETITKLI</sequence>
<gene>
    <name evidence="4" type="ORF">FO440_12145</name>
</gene>
<proteinExistence type="predicted"/>
<dbReference type="RefSeq" id="WP_144248538.1">
    <property type="nucleotide sequence ID" value="NZ_VLPK01000002.1"/>
</dbReference>
<dbReference type="EMBL" id="VLPK01000002">
    <property type="protein sequence ID" value="TSJ40500.1"/>
    <property type="molecule type" value="Genomic_DNA"/>
</dbReference>
<comment type="caution">
    <text evidence="4">The sequence shown here is derived from an EMBL/GenBank/DDBJ whole genome shotgun (WGS) entry which is preliminary data.</text>
</comment>
<keyword evidence="1" id="KW-0175">Coiled coil</keyword>
<dbReference type="Gene3D" id="1.10.10.1320">
    <property type="entry name" value="Anti-sigma factor, zinc-finger domain"/>
    <property type="match status" value="1"/>
</dbReference>
<evidence type="ECO:0000313" key="5">
    <source>
        <dbReference type="Proteomes" id="UP000318733"/>
    </source>
</evidence>
<feature type="coiled-coil region" evidence="1">
    <location>
        <begin position="120"/>
        <end position="147"/>
    </location>
</feature>
<keyword evidence="2" id="KW-1133">Transmembrane helix</keyword>
<dbReference type="Gene3D" id="1.25.10.10">
    <property type="entry name" value="Leucine-rich Repeat Variant"/>
    <property type="match status" value="1"/>
</dbReference>
<dbReference type="Proteomes" id="UP000318733">
    <property type="component" value="Unassembled WGS sequence"/>
</dbReference>
<evidence type="ECO:0000256" key="1">
    <source>
        <dbReference type="SAM" id="Coils"/>
    </source>
</evidence>
<evidence type="ECO:0000256" key="2">
    <source>
        <dbReference type="SAM" id="Phobius"/>
    </source>
</evidence>
<evidence type="ECO:0000259" key="3">
    <source>
        <dbReference type="Pfam" id="PF13490"/>
    </source>
</evidence>
<dbReference type="InterPro" id="IPR027383">
    <property type="entry name" value="Znf_put"/>
</dbReference>